<proteinExistence type="predicted"/>
<gene>
    <name evidence="1" type="ORF">G6F64_008380</name>
</gene>
<dbReference type="InterPro" id="IPR035992">
    <property type="entry name" value="Ricin_B-like_lectins"/>
</dbReference>
<accession>A0A9P6X552</accession>
<dbReference type="Gene3D" id="2.80.10.50">
    <property type="match status" value="1"/>
</dbReference>
<evidence type="ECO:0000313" key="2">
    <source>
        <dbReference type="Proteomes" id="UP000716291"/>
    </source>
</evidence>
<sequence>MEKNKHFYLKHNQSGLVADVENNSMNVDAYIVLKKKVDNDWESKQVWYYDEKEQVVNVQTGKVIGYIDRDPDTSNHKTLVQKANEHNEKYQWTYDASKKIIYIKQSGPGYSFGPHADNTFDGCKLCVNNNRTNPYPSDLFVIEYKEN</sequence>
<dbReference type="Proteomes" id="UP000716291">
    <property type="component" value="Unassembled WGS sequence"/>
</dbReference>
<dbReference type="SUPFAM" id="SSF50370">
    <property type="entry name" value="Ricin B-like lectins"/>
    <property type="match status" value="1"/>
</dbReference>
<comment type="caution">
    <text evidence="1">The sequence shown here is derived from an EMBL/GenBank/DDBJ whole genome shotgun (WGS) entry which is preliminary data.</text>
</comment>
<protein>
    <recommendedName>
        <fullName evidence="3">Ricin B lectin domain-containing protein</fullName>
    </recommendedName>
</protein>
<keyword evidence="2" id="KW-1185">Reference proteome</keyword>
<organism evidence="1 2">
    <name type="scientific">Rhizopus oryzae</name>
    <name type="common">Mucormycosis agent</name>
    <name type="synonym">Rhizopus arrhizus var. delemar</name>
    <dbReference type="NCBI Taxonomy" id="64495"/>
    <lineage>
        <taxon>Eukaryota</taxon>
        <taxon>Fungi</taxon>
        <taxon>Fungi incertae sedis</taxon>
        <taxon>Mucoromycota</taxon>
        <taxon>Mucoromycotina</taxon>
        <taxon>Mucoromycetes</taxon>
        <taxon>Mucorales</taxon>
        <taxon>Mucorineae</taxon>
        <taxon>Rhizopodaceae</taxon>
        <taxon>Rhizopus</taxon>
    </lineage>
</organism>
<dbReference type="OrthoDB" id="2202028at2759"/>
<name>A0A9P6X552_RHIOR</name>
<reference evidence="1" key="1">
    <citation type="journal article" date="2020" name="Microb. Genom.">
        <title>Genetic diversity of clinical and environmental Mucorales isolates obtained from an investigation of mucormycosis cases among solid organ transplant recipients.</title>
        <authorList>
            <person name="Nguyen M.H."/>
            <person name="Kaul D."/>
            <person name="Muto C."/>
            <person name="Cheng S.J."/>
            <person name="Richter R.A."/>
            <person name="Bruno V.M."/>
            <person name="Liu G."/>
            <person name="Beyhan S."/>
            <person name="Sundermann A.J."/>
            <person name="Mounaud S."/>
            <person name="Pasculle A.W."/>
            <person name="Nierman W.C."/>
            <person name="Driscoll E."/>
            <person name="Cumbie R."/>
            <person name="Clancy C.J."/>
            <person name="Dupont C.L."/>
        </authorList>
    </citation>
    <scope>NUCLEOTIDE SEQUENCE</scope>
    <source>
        <strain evidence="1">GL11</strain>
    </source>
</reference>
<evidence type="ECO:0000313" key="1">
    <source>
        <dbReference type="EMBL" id="KAG1305435.1"/>
    </source>
</evidence>
<evidence type="ECO:0008006" key="3">
    <source>
        <dbReference type="Google" id="ProtNLM"/>
    </source>
</evidence>
<dbReference type="AlphaFoldDB" id="A0A9P6X552"/>
<dbReference type="EMBL" id="JAANQT010001368">
    <property type="protein sequence ID" value="KAG1305435.1"/>
    <property type="molecule type" value="Genomic_DNA"/>
</dbReference>